<comment type="caution">
    <text evidence="1">The sequence shown here is derived from an EMBL/GenBank/DDBJ whole genome shotgun (WGS) entry which is preliminary data.</text>
</comment>
<evidence type="ECO:0000313" key="2">
    <source>
        <dbReference type="Proteomes" id="UP001501427"/>
    </source>
</evidence>
<dbReference type="EMBL" id="BAAAHD010000002">
    <property type="protein sequence ID" value="GAA0547162.1"/>
    <property type="molecule type" value="Genomic_DNA"/>
</dbReference>
<organism evidence="1 2">
    <name type="scientific">Actinomadura livida</name>
    <dbReference type="NCBI Taxonomy" id="79909"/>
    <lineage>
        <taxon>Bacteria</taxon>
        <taxon>Bacillati</taxon>
        <taxon>Actinomycetota</taxon>
        <taxon>Actinomycetes</taxon>
        <taxon>Streptosporangiales</taxon>
        <taxon>Thermomonosporaceae</taxon>
        <taxon>Actinomadura</taxon>
    </lineage>
</organism>
<dbReference type="Proteomes" id="UP001501427">
    <property type="component" value="Unassembled WGS sequence"/>
</dbReference>
<accession>A0ABN1DM67</accession>
<protein>
    <submittedName>
        <fullName evidence="1">Uncharacterized protein</fullName>
    </submittedName>
</protein>
<reference evidence="1 2" key="1">
    <citation type="journal article" date="2019" name="Int. J. Syst. Evol. Microbiol.">
        <title>The Global Catalogue of Microorganisms (GCM) 10K type strain sequencing project: providing services to taxonomists for standard genome sequencing and annotation.</title>
        <authorList>
            <consortium name="The Broad Institute Genomics Platform"/>
            <consortium name="The Broad Institute Genome Sequencing Center for Infectious Disease"/>
            <person name="Wu L."/>
            <person name="Ma J."/>
        </authorList>
    </citation>
    <scope>NUCLEOTIDE SEQUENCE [LARGE SCALE GENOMIC DNA]</scope>
    <source>
        <strain evidence="1 2">JCM 10667</strain>
    </source>
</reference>
<name>A0ABN1DM67_9ACTN</name>
<keyword evidence="2" id="KW-1185">Reference proteome</keyword>
<evidence type="ECO:0000313" key="1">
    <source>
        <dbReference type="EMBL" id="GAA0547162.1"/>
    </source>
</evidence>
<gene>
    <name evidence="1" type="ORF">GCM10009546_06520</name>
</gene>
<proteinExistence type="predicted"/>
<sequence length="106" mass="11802">MSTGTSCFGVEWLRGRRREPVPPDKISAFMVRISCPRLTPHDDDADTRGSSFPVRMRRVRDARVRCDHLSSSRGYRTAAGMIKGARPPYAFRYPVLPPPGGLLVSA</sequence>